<gene>
    <name evidence="1" type="ORF">HB778_29005</name>
</gene>
<reference evidence="2" key="1">
    <citation type="journal article" date="2020" name="Mol. Plant Microbe">
        <title>Rhizobial microsymbionts of the narrowly endemic Oxytropis species growing in Kamchatka are characterized by significant genetic diversity and possess a set of genes that are associated with T3SS and T6SS secretion systems and can affect the development of symbiosis.</title>
        <authorList>
            <person name="Safronova V."/>
            <person name="Guro P."/>
            <person name="Sazanova A."/>
            <person name="Kuznetsova I."/>
            <person name="Belimov A."/>
            <person name="Yakubov V."/>
            <person name="Chirak E."/>
            <person name="Afonin A."/>
            <person name="Gogolev Y."/>
            <person name="Andronov E."/>
            <person name="Tikhonovich I."/>
        </authorList>
    </citation>
    <scope>NUCLEOTIDE SEQUENCE [LARGE SCALE GENOMIC DNA]</scope>
    <source>
        <strain evidence="2">583</strain>
    </source>
</reference>
<sequence>MKRAEGNFLMAANKRTKYAEGLFKPATIATAIDEAAMQGHRRYRIVQEFPFDLSDTEAAKALEKWLDSEQFEYVWRPTRLEQDAFRPSILAEYPELEISW</sequence>
<protein>
    <submittedName>
        <fullName evidence="1">Uncharacterized protein</fullName>
    </submittedName>
</protein>
<dbReference type="Proteomes" id="UP000515465">
    <property type="component" value="Chromosome"/>
</dbReference>
<accession>A0A7G6T052</accession>
<evidence type="ECO:0000313" key="2">
    <source>
        <dbReference type="Proteomes" id="UP000515465"/>
    </source>
</evidence>
<organism evidence="1 2">
    <name type="scientific">Mesorhizobium huakuii</name>
    <dbReference type="NCBI Taxonomy" id="28104"/>
    <lineage>
        <taxon>Bacteria</taxon>
        <taxon>Pseudomonadati</taxon>
        <taxon>Pseudomonadota</taxon>
        <taxon>Alphaproteobacteria</taxon>
        <taxon>Hyphomicrobiales</taxon>
        <taxon>Phyllobacteriaceae</taxon>
        <taxon>Mesorhizobium</taxon>
    </lineage>
</organism>
<dbReference type="RefSeq" id="WP_183458893.1">
    <property type="nucleotide sequence ID" value="NZ_CP050296.1"/>
</dbReference>
<dbReference type="EMBL" id="CP050296">
    <property type="protein sequence ID" value="QND60134.1"/>
    <property type="molecule type" value="Genomic_DNA"/>
</dbReference>
<name>A0A7G6T052_9HYPH</name>
<proteinExistence type="predicted"/>
<dbReference type="AlphaFoldDB" id="A0A7G6T052"/>
<evidence type="ECO:0000313" key="1">
    <source>
        <dbReference type="EMBL" id="QND60134.1"/>
    </source>
</evidence>